<dbReference type="AlphaFoldDB" id="A0A917HEP0"/>
<dbReference type="PANTHER" id="PTHR43798:SF33">
    <property type="entry name" value="HYDROLASE, PUTATIVE (AFU_ORTHOLOGUE AFUA_2G14860)-RELATED"/>
    <property type="match status" value="1"/>
</dbReference>
<protein>
    <submittedName>
        <fullName evidence="2">Alpha/beta hydrolase</fullName>
    </submittedName>
</protein>
<gene>
    <name evidence="2" type="ORF">GCM10011398_21380</name>
</gene>
<proteinExistence type="predicted"/>
<dbReference type="InterPro" id="IPR000073">
    <property type="entry name" value="AB_hydrolase_1"/>
</dbReference>
<evidence type="ECO:0000313" key="3">
    <source>
        <dbReference type="Proteomes" id="UP000622860"/>
    </source>
</evidence>
<reference evidence="2" key="2">
    <citation type="submission" date="2020-09" db="EMBL/GenBank/DDBJ databases">
        <authorList>
            <person name="Sun Q."/>
            <person name="Zhou Y."/>
        </authorList>
    </citation>
    <scope>NUCLEOTIDE SEQUENCE</scope>
    <source>
        <strain evidence="2">CGMCC 1.12754</strain>
    </source>
</reference>
<dbReference type="InterPro" id="IPR029058">
    <property type="entry name" value="AB_hydrolase_fold"/>
</dbReference>
<sequence>MVNTEIGTKPHFTHRKVMVSGIPIHVVESGSISKPALFFIHGWPTCWLEFETVMTILSEDYHVIAIDLPGIGESEVPLKSYSKRTIAACVRGVMETMDLTDVTLVGCDVGGQITYAFLKNYPTIISRAVIMNVVIPGVEPWDTVKSNPYIWHFAFHSIPELPERLVSGNEFLYFSYFYDVLAGKDKKMDDARKKLYTDAYIRPDALKAGFDFYRWFPQDQKDNVALKDQKVSIPVLYLRGEDEQIDIETYMRGFSENGFQHIKAKVIENCGHFSAEEEPEKVAGAIGEFIKGC</sequence>
<dbReference type="Proteomes" id="UP000622860">
    <property type="component" value="Unassembled WGS sequence"/>
</dbReference>
<dbReference type="EMBL" id="BMFR01000007">
    <property type="protein sequence ID" value="GGG76194.1"/>
    <property type="molecule type" value="Genomic_DNA"/>
</dbReference>
<dbReference type="SUPFAM" id="SSF53474">
    <property type="entry name" value="alpha/beta-Hydrolases"/>
    <property type="match status" value="1"/>
</dbReference>
<dbReference type="Gene3D" id="3.40.50.1820">
    <property type="entry name" value="alpha/beta hydrolase"/>
    <property type="match status" value="1"/>
</dbReference>
<organism evidence="2 3">
    <name type="scientific">Virgibacillus oceani</name>
    <dbReference type="NCBI Taxonomy" id="1479511"/>
    <lineage>
        <taxon>Bacteria</taxon>
        <taxon>Bacillati</taxon>
        <taxon>Bacillota</taxon>
        <taxon>Bacilli</taxon>
        <taxon>Bacillales</taxon>
        <taxon>Bacillaceae</taxon>
        <taxon>Virgibacillus</taxon>
    </lineage>
</organism>
<keyword evidence="3" id="KW-1185">Reference proteome</keyword>
<feature type="domain" description="AB hydrolase-1" evidence="1">
    <location>
        <begin position="35"/>
        <end position="279"/>
    </location>
</feature>
<dbReference type="PRINTS" id="PR00111">
    <property type="entry name" value="ABHYDROLASE"/>
</dbReference>
<dbReference type="RefSeq" id="WP_188455377.1">
    <property type="nucleotide sequence ID" value="NZ_BMFR01000007.1"/>
</dbReference>
<dbReference type="GO" id="GO:0016020">
    <property type="term" value="C:membrane"/>
    <property type="evidence" value="ECO:0007669"/>
    <property type="project" value="TreeGrafter"/>
</dbReference>
<comment type="caution">
    <text evidence="2">The sequence shown here is derived from an EMBL/GenBank/DDBJ whole genome shotgun (WGS) entry which is preliminary data.</text>
</comment>
<keyword evidence="2" id="KW-0378">Hydrolase</keyword>
<dbReference type="Pfam" id="PF00561">
    <property type="entry name" value="Abhydrolase_1"/>
    <property type="match status" value="1"/>
</dbReference>
<name>A0A917HEP0_9BACI</name>
<dbReference type="InterPro" id="IPR050266">
    <property type="entry name" value="AB_hydrolase_sf"/>
</dbReference>
<reference evidence="2" key="1">
    <citation type="journal article" date="2014" name="Int. J. Syst. Evol. Microbiol.">
        <title>Complete genome sequence of Corynebacterium casei LMG S-19264T (=DSM 44701T), isolated from a smear-ripened cheese.</title>
        <authorList>
            <consortium name="US DOE Joint Genome Institute (JGI-PGF)"/>
            <person name="Walter F."/>
            <person name="Albersmeier A."/>
            <person name="Kalinowski J."/>
            <person name="Ruckert C."/>
        </authorList>
    </citation>
    <scope>NUCLEOTIDE SEQUENCE</scope>
    <source>
        <strain evidence="2">CGMCC 1.12754</strain>
    </source>
</reference>
<dbReference type="InterPro" id="IPR000639">
    <property type="entry name" value="Epox_hydrolase-like"/>
</dbReference>
<dbReference type="PRINTS" id="PR00412">
    <property type="entry name" value="EPOXHYDRLASE"/>
</dbReference>
<evidence type="ECO:0000313" key="2">
    <source>
        <dbReference type="EMBL" id="GGG76194.1"/>
    </source>
</evidence>
<dbReference type="GO" id="GO:0047372">
    <property type="term" value="F:monoacylglycerol lipase activity"/>
    <property type="evidence" value="ECO:0007669"/>
    <property type="project" value="TreeGrafter"/>
</dbReference>
<dbReference type="GO" id="GO:0046464">
    <property type="term" value="P:acylglycerol catabolic process"/>
    <property type="evidence" value="ECO:0007669"/>
    <property type="project" value="TreeGrafter"/>
</dbReference>
<dbReference type="PANTHER" id="PTHR43798">
    <property type="entry name" value="MONOACYLGLYCEROL LIPASE"/>
    <property type="match status" value="1"/>
</dbReference>
<evidence type="ECO:0000259" key="1">
    <source>
        <dbReference type="Pfam" id="PF00561"/>
    </source>
</evidence>
<accession>A0A917HEP0</accession>